<reference evidence="3" key="1">
    <citation type="submission" date="2016-10" db="EMBL/GenBank/DDBJ databases">
        <authorList>
            <person name="Varghese N."/>
            <person name="Submissions S."/>
        </authorList>
    </citation>
    <scope>NUCLEOTIDE SEQUENCE [LARGE SCALE GENOMIC DNA]</scope>
    <source>
        <strain evidence="3">DSM 18887</strain>
    </source>
</reference>
<protein>
    <submittedName>
        <fullName evidence="2">Chromosome partitioning protein</fullName>
    </submittedName>
</protein>
<sequence length="254" mass="28579">MIRVVFNQKGGVGKSSISTNLAAISASRGNRTLVVDLDPQCNTSHYLLGDLVNDTVGDIKDFFEQTLSFQVRPKEITDFIHPTVYENLDLLPSSPELGDLHAKLEAKHKIYKLRDALLNLDQYDAIYIDTPPAFNFYTLSALCTADSCLIPFDCDEFSRQALYSLMYNVQETQQDHNDKLAIEGIVVNQYQPRANASKTIVETLKADDLPVLDAKISSSVKMKESHNECMPLIYFAPKHKLTLEYLALYDELHG</sequence>
<keyword evidence="3" id="KW-1185">Reference proteome</keyword>
<dbReference type="Proteomes" id="UP000198749">
    <property type="component" value="Unassembled WGS sequence"/>
</dbReference>
<dbReference type="RefSeq" id="WP_091359947.1">
    <property type="nucleotide sequence ID" value="NZ_AP025284.1"/>
</dbReference>
<dbReference type="CDD" id="cd02042">
    <property type="entry name" value="ParAB_family"/>
    <property type="match status" value="1"/>
</dbReference>
<dbReference type="InterPro" id="IPR027417">
    <property type="entry name" value="P-loop_NTPase"/>
</dbReference>
<proteinExistence type="predicted"/>
<dbReference type="Pfam" id="PF13614">
    <property type="entry name" value="AAA_31"/>
    <property type="match status" value="1"/>
</dbReference>
<dbReference type="InterPro" id="IPR025669">
    <property type="entry name" value="AAA_dom"/>
</dbReference>
<evidence type="ECO:0000313" key="3">
    <source>
        <dbReference type="Proteomes" id="UP000198749"/>
    </source>
</evidence>
<dbReference type="PANTHER" id="PTHR13696:SF52">
    <property type="entry name" value="PARA FAMILY PROTEIN CT_582"/>
    <property type="match status" value="1"/>
</dbReference>
<accession>A0A1H9JH33</accession>
<dbReference type="PANTHER" id="PTHR13696">
    <property type="entry name" value="P-LOOP CONTAINING NUCLEOSIDE TRIPHOSPHATE HYDROLASE"/>
    <property type="match status" value="1"/>
</dbReference>
<dbReference type="EMBL" id="FOGB01000009">
    <property type="protein sequence ID" value="SEQ86088.1"/>
    <property type="molecule type" value="Genomic_DNA"/>
</dbReference>
<dbReference type="STRING" id="355243.SAMN03080615_03006"/>
<evidence type="ECO:0000313" key="2">
    <source>
        <dbReference type="EMBL" id="SEQ86088.1"/>
    </source>
</evidence>
<name>A0A1H9JH33_9GAMM</name>
<organism evidence="2 3">
    <name type="scientific">Amphritea atlantica</name>
    <dbReference type="NCBI Taxonomy" id="355243"/>
    <lineage>
        <taxon>Bacteria</taxon>
        <taxon>Pseudomonadati</taxon>
        <taxon>Pseudomonadota</taxon>
        <taxon>Gammaproteobacteria</taxon>
        <taxon>Oceanospirillales</taxon>
        <taxon>Oceanospirillaceae</taxon>
        <taxon>Amphritea</taxon>
    </lineage>
</organism>
<gene>
    <name evidence="2" type="ORF">SAMN03080615_03006</name>
</gene>
<dbReference type="AlphaFoldDB" id="A0A1H9JH33"/>
<dbReference type="SUPFAM" id="SSF52540">
    <property type="entry name" value="P-loop containing nucleoside triphosphate hydrolases"/>
    <property type="match status" value="1"/>
</dbReference>
<dbReference type="OrthoDB" id="9815116at2"/>
<evidence type="ECO:0000259" key="1">
    <source>
        <dbReference type="Pfam" id="PF13614"/>
    </source>
</evidence>
<feature type="domain" description="AAA" evidence="1">
    <location>
        <begin position="4"/>
        <end position="182"/>
    </location>
</feature>
<dbReference type="InterPro" id="IPR050678">
    <property type="entry name" value="DNA_Partitioning_ATPase"/>
</dbReference>
<dbReference type="Gene3D" id="3.40.50.300">
    <property type="entry name" value="P-loop containing nucleotide triphosphate hydrolases"/>
    <property type="match status" value="1"/>
</dbReference>